<dbReference type="PANTHER" id="PTHR42943">
    <property type="entry name" value="GLUTATHIONE S-TRANSFERASE KAPPA"/>
    <property type="match status" value="1"/>
</dbReference>
<evidence type="ECO:0000313" key="3">
    <source>
        <dbReference type="EMBL" id="QGZ37616.1"/>
    </source>
</evidence>
<keyword evidence="1 3" id="KW-0413">Isomerase</keyword>
<dbReference type="Gene3D" id="3.40.30.10">
    <property type="entry name" value="Glutaredoxin"/>
    <property type="match status" value="1"/>
</dbReference>
<proteinExistence type="inferred from homology"/>
<sequence>MEEPFLTGTLMETVRFYYDPISPYAWLATKHIARIEAAGVHLEMEPVLFAGLLKAHGLKGPAEVPTKREAMFRDVMRIADAQGLTFKGPPGHPFNPLLALRMCLAMNSLTSRRRFTFMLSQACWERGLDLSSPAVLAQLAAECDLNGEALQVAANTPEVKQQLIEATERAAQAGVFGVPTFSYQGELFWGGDRIDLLLRRIAGHRIDEGRLREFLARPALATRAL</sequence>
<dbReference type="InterPro" id="IPR044087">
    <property type="entry name" value="NahD-like"/>
</dbReference>
<dbReference type="EMBL" id="CP046904">
    <property type="protein sequence ID" value="QGZ37616.1"/>
    <property type="molecule type" value="Genomic_DNA"/>
</dbReference>
<dbReference type="CDD" id="cd03022">
    <property type="entry name" value="DsbA_HCCA_Iso"/>
    <property type="match status" value="1"/>
</dbReference>
<dbReference type="InterPro" id="IPR014440">
    <property type="entry name" value="HCCAis_GSTk"/>
</dbReference>
<evidence type="ECO:0000256" key="1">
    <source>
        <dbReference type="PIRNR" id="PIRNR006386"/>
    </source>
</evidence>
<dbReference type="InterPro" id="IPR001853">
    <property type="entry name" value="DSBA-like_thioredoxin_dom"/>
</dbReference>
<evidence type="ECO:0000259" key="2">
    <source>
        <dbReference type="Pfam" id="PF01323"/>
    </source>
</evidence>
<gene>
    <name evidence="3" type="ORF">GO485_00145</name>
</gene>
<protein>
    <recommendedName>
        <fullName evidence="1">2-hydroxychromene-2-carboxylate isomerase</fullName>
        <ecNumber evidence="1">5.99.1.4</ecNumber>
    </recommendedName>
</protein>
<dbReference type="PIRSF" id="PIRSF006386">
    <property type="entry name" value="HCCAis_GSTk"/>
    <property type="match status" value="1"/>
</dbReference>
<feature type="domain" description="DSBA-like thioredoxin" evidence="2">
    <location>
        <begin position="13"/>
        <end position="201"/>
    </location>
</feature>
<dbReference type="InterPro" id="IPR051924">
    <property type="entry name" value="GST_Kappa/NadH"/>
</dbReference>
<dbReference type="InterPro" id="IPR036249">
    <property type="entry name" value="Thioredoxin-like_sf"/>
</dbReference>
<dbReference type="GO" id="GO:0016853">
    <property type="term" value="F:isomerase activity"/>
    <property type="evidence" value="ECO:0007669"/>
    <property type="project" value="UniProtKB-KW"/>
</dbReference>
<keyword evidence="4" id="KW-1185">Reference proteome</keyword>
<dbReference type="PANTHER" id="PTHR42943:SF2">
    <property type="entry name" value="GLUTATHIONE S-TRANSFERASE KAPPA 1"/>
    <property type="match status" value="1"/>
</dbReference>
<name>A0ABX6FJA1_9BURK</name>
<reference evidence="3 4" key="1">
    <citation type="submission" date="2019-12" db="EMBL/GenBank/DDBJ databases">
        <title>Draft Genome Sequences of Six Type Strains of the Genus Massilia.</title>
        <authorList>
            <person name="Miess H."/>
            <person name="Frediansyah A."/>
            <person name="Goeker M."/>
            <person name="Gross H."/>
        </authorList>
    </citation>
    <scope>NUCLEOTIDE SEQUENCE [LARGE SCALE GENOMIC DNA]</scope>
    <source>
        <strain evidence="3 4">DSM 26639</strain>
    </source>
</reference>
<dbReference type="Proteomes" id="UP000437862">
    <property type="component" value="Chromosome"/>
</dbReference>
<dbReference type="EC" id="5.99.1.4" evidence="1"/>
<comment type="similarity">
    <text evidence="1">Belongs to the GST superfamily. NadH family.</text>
</comment>
<dbReference type="Pfam" id="PF01323">
    <property type="entry name" value="DSBA"/>
    <property type="match status" value="1"/>
</dbReference>
<dbReference type="SUPFAM" id="SSF52833">
    <property type="entry name" value="Thioredoxin-like"/>
    <property type="match status" value="1"/>
</dbReference>
<accession>A0ABX6FJA1</accession>
<comment type="catalytic activity">
    <reaction evidence="1">
        <text>2-hydroxychromene-2-carboxylate = (3E)-4-(2-hydroxyphenyl)-2-oxobut-3-enoate</text>
        <dbReference type="Rhea" id="RHEA:27401"/>
        <dbReference type="ChEBI" id="CHEBI:59350"/>
        <dbReference type="ChEBI" id="CHEBI:59353"/>
        <dbReference type="EC" id="5.99.1.4"/>
    </reaction>
</comment>
<organism evidence="3 4">
    <name type="scientific">Pseudoduganella flava</name>
    <dbReference type="NCBI Taxonomy" id="871742"/>
    <lineage>
        <taxon>Bacteria</taxon>
        <taxon>Pseudomonadati</taxon>
        <taxon>Pseudomonadota</taxon>
        <taxon>Betaproteobacteria</taxon>
        <taxon>Burkholderiales</taxon>
        <taxon>Oxalobacteraceae</taxon>
        <taxon>Telluria group</taxon>
        <taxon>Pseudoduganella</taxon>
    </lineage>
</organism>
<evidence type="ECO:0000313" key="4">
    <source>
        <dbReference type="Proteomes" id="UP000437862"/>
    </source>
</evidence>